<dbReference type="InterPro" id="IPR027434">
    <property type="entry name" value="Homing_endonucl"/>
</dbReference>
<evidence type="ECO:0000313" key="6">
    <source>
        <dbReference type="EMBL" id="ATI20571.1"/>
    </source>
</evidence>
<keyword evidence="3" id="KW-1133">Transmembrane helix</keyword>
<sequence length="1258" mass="142089">MLRAQPRLIWGDIIWKKLTARSKHLVKSNLVFSSLQTSIITTMVVVGGGWGSGCLIMSFNAGSANPSCCVGGVLPEGTLVVPEGPPREGMYFLRFFLSMRMSSSRSCSRGEDKMELFFFIATPEIKTKKDICDIEPGQLRPITGLMLYKPTNLPKNERTWGLEHVSKAWIENKYNSLKGKVIFIHALIILLLQDWILASKVLDTKYCARYAKRQSVYLSPTQLIWNTFPKQSAKDRIRDFVLGIGDPLSLVIGIIILTWRAWICGGAFKGDGVIVVLLRNPKEGLQETVFNKNRTSRCKNIHSIPLRTKTFDYNSMLARHSLVGIRHFSANKGVSSELSNGASYLSVQTKESINPWFMTGFTDAEGCFMVNVIKAPKLRVGWRVQPVFQIGLHSRDVELLNNIQRYFCGYGFMTNLTKSSIIFRIFSLEQLDKVIEHFEQYPLQSKKYADYCIFKEVIIKMKRGEHLTAKGLLDIVNLKANLNKGLTPLLKESFPECIPVAKSIVENSHIPDPNWVSGFTSGDGCFTIYISKSSAYKTGFSVNLRFQVSQHSRDHVLMRSFIDYMGCGKYYLKGEGRQLTGDFVVTRLPDIINKIKPFFTEYPILGVKSRDFAIWCEAIELMRKKEHLTIEGLEKIRKIKDSINSLELHTPSSNISVNSEGDTISVIRGRSLSLIPPTGFLKSGLGGGPRPASSDSSIAMGGDVSNQICTTNLIAILSDISIYNEVYALIRSNSLLHKSLSVGEDKQALDEMSEATLSKTSLIESKGGSLRSRKLKEVREGIKNWTYSCKPLHKLYVINANGKRRPVAIPSLNDIILQTGMKRLIEPVCKYKLFNKTGYWFLPSFYDALHSVRGMVGVTWMIECRIKNFLDNIDINTLVDIIKDKIKTDRTIMGILHKLIKAGYMEYYNFYPSYRDSAAAAGGRLSPLKASDQKLGILTPILLNIYLTSLDEFINKLRENYVRAPELRGRIYYVRYGDEWVIGVVGSFQLAKKIKEDIRTYLWEELKLELSPENSNITHLGREYAKFLGHYVGWPSHFSGRLSRGVAVAASSTPHPLPSLSSTPLMEEDIVRGRQSFFRIIRKKKGGLGVNSLESVCHPGFEVSFSPSIFIPLSELKSKLVESGFADSQGHPKYMGKFIYLSDYEIVKKYNRVLIKIIAFYNTADNRSGLRELIYILEYSLAHTLAAKHRSTLAKIFSKYSKPIRVMRDSHKITFAKPSSLSVKYLDKNFGYLRGRVLANTEGVSIAHLLSYIFDYNR</sequence>
<proteinExistence type="predicted"/>
<evidence type="ECO:0000256" key="1">
    <source>
        <dbReference type="ARBA" id="ARBA00004173"/>
    </source>
</evidence>
<dbReference type="Gene3D" id="3.10.28.10">
    <property type="entry name" value="Homing endonucleases"/>
    <property type="match status" value="2"/>
</dbReference>
<evidence type="ECO:0000259" key="4">
    <source>
        <dbReference type="Pfam" id="PF00961"/>
    </source>
</evidence>
<protein>
    <submittedName>
        <fullName evidence="6">Endonuclease</fullName>
    </submittedName>
</protein>
<dbReference type="GO" id="GO:0004519">
    <property type="term" value="F:endonuclease activity"/>
    <property type="evidence" value="ECO:0007669"/>
    <property type="project" value="UniProtKB-KW"/>
</dbReference>
<evidence type="ECO:0000256" key="2">
    <source>
        <dbReference type="ARBA" id="ARBA00023128"/>
    </source>
</evidence>
<dbReference type="EMBL" id="KY575058">
    <property type="protein sequence ID" value="ATI20571.1"/>
    <property type="molecule type" value="Genomic_DNA"/>
</dbReference>
<geneLocation type="mitochondrion" evidence="6"/>
<dbReference type="Pfam" id="PF01348">
    <property type="entry name" value="Intron_maturas2"/>
    <property type="match status" value="1"/>
</dbReference>
<dbReference type="GO" id="GO:0005739">
    <property type="term" value="C:mitochondrion"/>
    <property type="evidence" value="ECO:0007669"/>
    <property type="project" value="UniProtKB-SubCell"/>
</dbReference>
<accession>A0A2C9DSC8</accession>
<dbReference type="InterPro" id="IPR004860">
    <property type="entry name" value="LAGLIDADG_dom"/>
</dbReference>
<evidence type="ECO:0000259" key="5">
    <source>
        <dbReference type="Pfam" id="PF01348"/>
    </source>
</evidence>
<dbReference type="FunFam" id="3.10.28.10:FF:000010">
    <property type="entry name" value="LAGLIDADG homing endonuclease I-LtrII"/>
    <property type="match status" value="1"/>
</dbReference>
<keyword evidence="6" id="KW-0255">Endonuclease</keyword>
<reference evidence="6" key="1">
    <citation type="submission" date="2017-02" db="EMBL/GenBank/DDBJ databases">
        <title>Fungal Comparative Genomics of Melanconis species and Ophiognomonia clavigignenti-juglandacearum at Different Phylogenetic Distances.</title>
        <authorList>
            <person name="Demers J.E."/>
            <person name="Castlebury L.A."/>
        </authorList>
    </citation>
    <scope>NUCLEOTIDE SEQUENCE</scope>
    <source>
        <strain evidence="6">ATCC36624</strain>
    </source>
</reference>
<feature type="domain" description="Homing endonuclease LAGLIDADG" evidence="4">
    <location>
        <begin position="517"/>
        <end position="618"/>
    </location>
</feature>
<comment type="subcellular location">
    <subcellularLocation>
        <location evidence="1">Mitochondrion</location>
    </subcellularLocation>
</comment>
<keyword evidence="3" id="KW-0812">Transmembrane</keyword>
<evidence type="ECO:0000256" key="3">
    <source>
        <dbReference type="SAM" id="Phobius"/>
    </source>
</evidence>
<dbReference type="InterPro" id="IPR024937">
    <property type="entry name" value="Domain_X"/>
</dbReference>
<keyword evidence="6" id="KW-0378">Hydrolase</keyword>
<name>A0A2C9DSC8_9PEZI</name>
<feature type="transmembrane region" description="Helical" evidence="3">
    <location>
        <begin position="240"/>
        <end position="262"/>
    </location>
</feature>
<dbReference type="SUPFAM" id="SSF55608">
    <property type="entry name" value="Homing endonucleases"/>
    <property type="match status" value="2"/>
</dbReference>
<dbReference type="GO" id="GO:0006397">
    <property type="term" value="P:mRNA processing"/>
    <property type="evidence" value="ECO:0007669"/>
    <property type="project" value="InterPro"/>
</dbReference>
<dbReference type="Pfam" id="PF00961">
    <property type="entry name" value="LAGLIDADG_1"/>
    <property type="match status" value="2"/>
</dbReference>
<gene>
    <name evidence="6" type="primary">orf1258</name>
</gene>
<feature type="transmembrane region" description="Helical" evidence="3">
    <location>
        <begin position="30"/>
        <end position="50"/>
    </location>
</feature>
<dbReference type="InterPro" id="IPR051289">
    <property type="entry name" value="LAGLIDADG_Endonuclease"/>
</dbReference>
<dbReference type="CDD" id="cd01651">
    <property type="entry name" value="RT_G2_intron"/>
    <property type="match status" value="1"/>
</dbReference>
<feature type="domain" description="Domain X" evidence="5">
    <location>
        <begin position="1109"/>
        <end position="1214"/>
    </location>
</feature>
<feature type="transmembrane region" description="Helical" evidence="3">
    <location>
        <begin position="182"/>
        <end position="202"/>
    </location>
</feature>
<dbReference type="PANTHER" id="PTHR36181:SF4">
    <property type="entry name" value="LAGLIDADG ENDONUCLEASE"/>
    <property type="match status" value="1"/>
</dbReference>
<feature type="domain" description="Homing endonuclease LAGLIDADG" evidence="4">
    <location>
        <begin position="358"/>
        <end position="457"/>
    </location>
</feature>
<dbReference type="SUPFAM" id="SSF56672">
    <property type="entry name" value="DNA/RNA polymerases"/>
    <property type="match status" value="1"/>
</dbReference>
<organism evidence="6">
    <name type="scientific">Ophiognomonia clavigignenti-juglandacearum</name>
    <dbReference type="NCBI Taxonomy" id="218668"/>
    <lineage>
        <taxon>Eukaryota</taxon>
        <taxon>Fungi</taxon>
        <taxon>Dikarya</taxon>
        <taxon>Ascomycota</taxon>
        <taxon>Pezizomycotina</taxon>
        <taxon>Sordariomycetes</taxon>
        <taxon>Sordariomycetidae</taxon>
        <taxon>Diaporthales</taxon>
        <taxon>Gnomoniaceae</taxon>
        <taxon>Ophiognomonia</taxon>
    </lineage>
</organism>
<dbReference type="AlphaFoldDB" id="A0A2C9DSC8"/>
<keyword evidence="6" id="KW-0540">Nuclease</keyword>
<dbReference type="InterPro" id="IPR043502">
    <property type="entry name" value="DNA/RNA_pol_sf"/>
</dbReference>
<keyword evidence="3" id="KW-0472">Membrane</keyword>
<dbReference type="PANTHER" id="PTHR36181">
    <property type="entry name" value="INTRON-ENCODED ENDONUCLEASE AI3-RELATED"/>
    <property type="match status" value="1"/>
</dbReference>
<keyword evidence="2 6" id="KW-0496">Mitochondrion</keyword>